<evidence type="ECO:0000256" key="4">
    <source>
        <dbReference type="ARBA" id="ARBA00023002"/>
    </source>
</evidence>
<dbReference type="CDD" id="cd02148">
    <property type="entry name" value="RutE-like"/>
    <property type="match status" value="1"/>
</dbReference>
<evidence type="ECO:0000313" key="8">
    <source>
        <dbReference type="Proteomes" id="UP000479335"/>
    </source>
</evidence>
<name>A0A6L8KGK3_9BURK</name>
<protein>
    <recommendedName>
        <fullName evidence="5">Putative NADH dehydrogenase/NAD(P)H nitroreductase GTP46_20170</fullName>
        <ecNumber evidence="5">1.-.-.-</ecNumber>
    </recommendedName>
</protein>
<comment type="similarity">
    <text evidence="5">Belongs to the nitroreductase family. HadB/RutE subfamily.</text>
</comment>
<accession>A0A6L8KGK3</accession>
<dbReference type="InterPro" id="IPR029479">
    <property type="entry name" value="Nitroreductase"/>
</dbReference>
<dbReference type="InterPro" id="IPR023936">
    <property type="entry name" value="RutE-like"/>
</dbReference>
<dbReference type="PANTHER" id="PTHR43543">
    <property type="entry name" value="MALONIC SEMIALDEHYDE REDUCTASE RUTE-RELATED"/>
    <property type="match status" value="1"/>
</dbReference>
<keyword evidence="2 5" id="KW-0288">FMN</keyword>
<dbReference type="Pfam" id="PF00881">
    <property type="entry name" value="Nitroreductase"/>
    <property type="match status" value="1"/>
</dbReference>
<dbReference type="EMBL" id="WWCN01000013">
    <property type="protein sequence ID" value="MYM24952.1"/>
    <property type="molecule type" value="Genomic_DNA"/>
</dbReference>
<gene>
    <name evidence="7" type="ORF">GTP46_20170</name>
</gene>
<dbReference type="HAMAP" id="MF_01204">
    <property type="entry name" value="Oxidoreductase_RutE_HadB"/>
    <property type="match status" value="1"/>
</dbReference>
<organism evidence="7 8">
    <name type="scientific">Duganella flavida</name>
    <dbReference type="NCBI Taxonomy" id="2692175"/>
    <lineage>
        <taxon>Bacteria</taxon>
        <taxon>Pseudomonadati</taxon>
        <taxon>Pseudomonadota</taxon>
        <taxon>Betaproteobacteria</taxon>
        <taxon>Burkholderiales</taxon>
        <taxon>Oxalobacteraceae</taxon>
        <taxon>Telluria group</taxon>
        <taxon>Duganella</taxon>
    </lineage>
</organism>
<comment type="caution">
    <text evidence="7">The sequence shown here is derived from an EMBL/GenBank/DDBJ whole genome shotgun (WGS) entry which is preliminary data.</text>
</comment>
<evidence type="ECO:0000259" key="6">
    <source>
        <dbReference type="Pfam" id="PF00881"/>
    </source>
</evidence>
<keyword evidence="1 5" id="KW-0285">Flavoprotein</keyword>
<dbReference type="Gene3D" id="3.40.109.10">
    <property type="entry name" value="NADH Oxidase"/>
    <property type="match status" value="1"/>
</dbReference>
<dbReference type="SUPFAM" id="SSF55469">
    <property type="entry name" value="FMN-dependent nitroreductase-like"/>
    <property type="match status" value="1"/>
</dbReference>
<dbReference type="NCBIfam" id="NF003768">
    <property type="entry name" value="PRK05365.1"/>
    <property type="match status" value="1"/>
</dbReference>
<keyword evidence="4 5" id="KW-0560">Oxidoreductase</keyword>
<evidence type="ECO:0000313" key="7">
    <source>
        <dbReference type="EMBL" id="MYM24952.1"/>
    </source>
</evidence>
<evidence type="ECO:0000256" key="1">
    <source>
        <dbReference type="ARBA" id="ARBA00022630"/>
    </source>
</evidence>
<dbReference type="PANTHER" id="PTHR43543:SF1">
    <property type="entry name" value="MALONIC SEMIALDEHYDE REDUCTASE RUTE-RELATED"/>
    <property type="match status" value="1"/>
</dbReference>
<dbReference type="InterPro" id="IPR050461">
    <property type="entry name" value="Nitroreductase_HadB/RutE"/>
</dbReference>
<keyword evidence="8" id="KW-1185">Reference proteome</keyword>
<dbReference type="InterPro" id="IPR000415">
    <property type="entry name" value="Nitroreductase-like"/>
</dbReference>
<evidence type="ECO:0000256" key="5">
    <source>
        <dbReference type="HAMAP-Rule" id="MF_01204"/>
    </source>
</evidence>
<proteinExistence type="inferred from homology"/>
<feature type="domain" description="Nitroreductase" evidence="6">
    <location>
        <begin position="26"/>
        <end position="174"/>
    </location>
</feature>
<evidence type="ECO:0000256" key="2">
    <source>
        <dbReference type="ARBA" id="ARBA00022643"/>
    </source>
</evidence>
<dbReference type="Proteomes" id="UP000479335">
    <property type="component" value="Unassembled WGS sequence"/>
</dbReference>
<dbReference type="AlphaFoldDB" id="A0A6L8KGK3"/>
<keyword evidence="3 5" id="KW-0521">NADP</keyword>
<reference evidence="7 8" key="1">
    <citation type="submission" date="2019-12" db="EMBL/GenBank/DDBJ databases">
        <title>Novel species isolated from a subtropical stream in China.</title>
        <authorList>
            <person name="Lu H."/>
        </authorList>
    </citation>
    <scope>NUCLEOTIDE SEQUENCE [LARGE SCALE GENOMIC DNA]</scope>
    <source>
        <strain evidence="7 8">FT135W</strain>
    </source>
</reference>
<comment type="cofactor">
    <cofactor evidence="5">
        <name>FMN</name>
        <dbReference type="ChEBI" id="CHEBI:58210"/>
    </cofactor>
</comment>
<sequence>MNARLDDAGLDLLFRAARSHNGWLLKTVDDELLVQVYDLMKLCPTSVNGSPARVLFLRTAEARERLLPAINPGNVDKVRDAPVVAVIGYDLQFHAHLPQLFPHNPTAATLFANNAVLAEATAFRNGSLQGAYLMLAARALGLDCGPVSGFDAAAVNREFFPDGRVRVNFICNLGHGDHAKIFPRSPRLRFDQVCTLL</sequence>
<evidence type="ECO:0000256" key="3">
    <source>
        <dbReference type="ARBA" id="ARBA00022857"/>
    </source>
</evidence>
<dbReference type="RefSeq" id="WP_161008411.1">
    <property type="nucleotide sequence ID" value="NZ_WWCN01000013.1"/>
</dbReference>
<keyword evidence="5" id="KW-0520">NAD</keyword>
<dbReference type="EC" id="1.-.-.-" evidence="5"/>
<dbReference type="GO" id="GO:0016491">
    <property type="term" value="F:oxidoreductase activity"/>
    <property type="evidence" value="ECO:0007669"/>
    <property type="project" value="UniProtKB-UniRule"/>
</dbReference>